<protein>
    <submittedName>
        <fullName evidence="1">Uncharacterized protein</fullName>
    </submittedName>
</protein>
<gene>
    <name evidence="1" type="ORF">L3Q82_012169</name>
</gene>
<dbReference type="EMBL" id="CM041544">
    <property type="protein sequence ID" value="KAI3363560.1"/>
    <property type="molecule type" value="Genomic_DNA"/>
</dbReference>
<comment type="caution">
    <text evidence="1">The sequence shown here is derived from an EMBL/GenBank/DDBJ whole genome shotgun (WGS) entry which is preliminary data.</text>
</comment>
<organism evidence="1 2">
    <name type="scientific">Scortum barcoo</name>
    <name type="common">barcoo grunter</name>
    <dbReference type="NCBI Taxonomy" id="214431"/>
    <lineage>
        <taxon>Eukaryota</taxon>
        <taxon>Metazoa</taxon>
        <taxon>Chordata</taxon>
        <taxon>Craniata</taxon>
        <taxon>Vertebrata</taxon>
        <taxon>Euteleostomi</taxon>
        <taxon>Actinopterygii</taxon>
        <taxon>Neopterygii</taxon>
        <taxon>Teleostei</taxon>
        <taxon>Neoteleostei</taxon>
        <taxon>Acanthomorphata</taxon>
        <taxon>Eupercaria</taxon>
        <taxon>Centrarchiformes</taxon>
        <taxon>Terapontoidei</taxon>
        <taxon>Terapontidae</taxon>
        <taxon>Scortum</taxon>
    </lineage>
</organism>
<reference evidence="1" key="1">
    <citation type="submission" date="2022-04" db="EMBL/GenBank/DDBJ databases">
        <title>Jade perch genome.</title>
        <authorList>
            <person name="Chao B."/>
        </authorList>
    </citation>
    <scope>NUCLEOTIDE SEQUENCE</scope>
    <source>
        <strain evidence="1">CB-2022</strain>
    </source>
</reference>
<evidence type="ECO:0000313" key="1">
    <source>
        <dbReference type="EMBL" id="KAI3363560.1"/>
    </source>
</evidence>
<proteinExistence type="predicted"/>
<accession>A0ACB8W6C9</accession>
<sequence>MTVKVEDFFPDLKLLVDSIRFFLKNTGEPGQPGFTDQEVYRQKKLVLKVSADASTQLEADISPQELWEALQSLKPGKAPGLDGLPAHFYKAFCCSHVVASPVLCGPPVILLAKLQAVIVNCFFFFTECPLSSQRGRGKERLQSLNSLCWILKEPIIYGTCFNVSQTLGVSGVEKYVAANLTTLGQVVDLCGPHMEDAAALSSAVGVSS</sequence>
<dbReference type="Proteomes" id="UP000831701">
    <property type="component" value="Chromosome 14"/>
</dbReference>
<feature type="non-terminal residue" evidence="1">
    <location>
        <position position="208"/>
    </location>
</feature>
<keyword evidence="2" id="KW-1185">Reference proteome</keyword>
<name>A0ACB8W6C9_9TELE</name>
<evidence type="ECO:0000313" key="2">
    <source>
        <dbReference type="Proteomes" id="UP000831701"/>
    </source>
</evidence>